<evidence type="ECO:0008006" key="3">
    <source>
        <dbReference type="Google" id="ProtNLM"/>
    </source>
</evidence>
<keyword evidence="1" id="KW-1133">Transmembrane helix</keyword>
<evidence type="ECO:0000313" key="2">
    <source>
        <dbReference type="EMBL" id="QIM10102.1"/>
    </source>
</evidence>
<feature type="transmembrane region" description="Helical" evidence="1">
    <location>
        <begin position="125"/>
        <end position="144"/>
    </location>
</feature>
<keyword evidence="1" id="KW-0812">Transmembrane</keyword>
<protein>
    <recommendedName>
        <fullName evidence="3">BatD protein</fullName>
    </recommendedName>
</protein>
<organism evidence="2">
    <name type="scientific">uncultured Prevotella sp</name>
    <dbReference type="NCBI Taxonomy" id="159272"/>
    <lineage>
        <taxon>Bacteria</taxon>
        <taxon>Pseudomonadati</taxon>
        <taxon>Bacteroidota</taxon>
        <taxon>Bacteroidia</taxon>
        <taxon>Bacteroidales</taxon>
        <taxon>Prevotellaceae</taxon>
        <taxon>Prevotella</taxon>
        <taxon>environmental samples</taxon>
    </lineage>
</organism>
<dbReference type="AlphaFoldDB" id="A0A6G8F1M0"/>
<proteinExistence type="predicted"/>
<accession>A0A6G8F1M0</accession>
<reference evidence="2" key="1">
    <citation type="journal article" date="2020" name="J. ISSAAS">
        <title>Lactobacilli and other gastrointestinal microbiota of Peromyscus leucopus, reservoir host for agents of Lyme disease and other zoonoses in North America.</title>
        <authorList>
            <person name="Milovic A."/>
            <person name="Bassam K."/>
            <person name="Shao H."/>
            <person name="Chatzistamou I."/>
            <person name="Tufts D.M."/>
            <person name="Diuk-Wasser M."/>
            <person name="Barbour A.G."/>
        </authorList>
    </citation>
    <scope>NUCLEOTIDE SEQUENCE</scope>
    <source>
        <strain evidence="2">LL70</strain>
    </source>
</reference>
<keyword evidence="1" id="KW-0472">Membrane</keyword>
<name>A0A6G8F1M0_9BACT</name>
<sequence>MVVGEQAGMHVTANIKKGQSVVFRQWKPQEMLAPGVEVLSAPVVDTVDTEDGYLKVTQHLVLTAFEDSLYYIPAQKVKVDGREYESKALALKVLTIPVDTLKPEQYYGAADVQDNPFFWEEWETVIWMGIAAMLLYVLCVLAWLRLRSGKPITLKVRIIKRIPPHQRALNSIDEIKGKAAVVDEKTYYTRLTDTLRRYMEERFGFNAMEMTSAEIIDRLKEDNDREKIQELTMLFETADLVKFAKHTVGMNENDRNLVSAVDFINSTKLENVPTEERVMPQVTEQERQTMRMRVSLKWAIAIMVTVATALVVYVGWQLYELN</sequence>
<evidence type="ECO:0000256" key="1">
    <source>
        <dbReference type="SAM" id="Phobius"/>
    </source>
</evidence>
<dbReference type="EMBL" id="MN990733">
    <property type="protein sequence ID" value="QIM10102.1"/>
    <property type="molecule type" value="Genomic_DNA"/>
</dbReference>
<feature type="transmembrane region" description="Helical" evidence="1">
    <location>
        <begin position="296"/>
        <end position="316"/>
    </location>
</feature>
<gene>
    <name evidence="2" type="ORF">Prevot485_2010</name>
</gene>